<feature type="region of interest" description="Disordered" evidence="1">
    <location>
        <begin position="214"/>
        <end position="280"/>
    </location>
</feature>
<evidence type="ECO:0000313" key="3">
    <source>
        <dbReference type="Proteomes" id="UP000598217"/>
    </source>
</evidence>
<protein>
    <submittedName>
        <fullName evidence="2">Uncharacterized protein</fullName>
    </submittedName>
</protein>
<dbReference type="Proteomes" id="UP000598217">
    <property type="component" value="Unassembled WGS sequence"/>
</dbReference>
<evidence type="ECO:0000313" key="2">
    <source>
        <dbReference type="EMBL" id="MBE1455993.1"/>
    </source>
</evidence>
<name>A0ABR9HAG5_9ACTN</name>
<evidence type="ECO:0000256" key="1">
    <source>
        <dbReference type="SAM" id="MobiDB-lite"/>
    </source>
</evidence>
<reference evidence="2 3" key="1">
    <citation type="submission" date="2020-10" db="EMBL/GenBank/DDBJ databases">
        <title>Sequencing the genomes of 1000 actinobacteria strains.</title>
        <authorList>
            <person name="Klenk H.-P."/>
        </authorList>
    </citation>
    <scope>NUCLEOTIDE SEQUENCE [LARGE SCALE GENOMIC DNA]</scope>
    <source>
        <strain evidence="2 3">DSM 45157</strain>
    </source>
</reference>
<proteinExistence type="predicted"/>
<sequence length="280" mass="30601">MALHPAPVLTNVIGPSGVETRLFRAAIPLPRVVVRPRPHVPLLHLTCGRGRDRLRVRARPLTTRVGRGPSAAVNFLHESSRTRGRNASLPGAPERRVRAFAASFPGNITPRGVSAPGEAGRALRTAPEHRKEPRLNSHDDPNGSPFTVAPPREGKRDSRTPGTENNSPVKRNGQAHGRERCERFRRGCRRSDRCTIAGIRIMVPVRRTPLKEIPCVPPAPPEPSQQPSPRLTRSCPARPPPAGIGAVHPAARLHLRGLRGRPGQRPRETALPAPSRVRRP</sequence>
<feature type="compositionally biased region" description="Polar residues" evidence="1">
    <location>
        <begin position="160"/>
        <end position="169"/>
    </location>
</feature>
<organism evidence="2 3">
    <name type="scientific">Nocardiopsis terrae</name>
    <dbReference type="NCBI Taxonomy" id="372655"/>
    <lineage>
        <taxon>Bacteria</taxon>
        <taxon>Bacillati</taxon>
        <taxon>Actinomycetota</taxon>
        <taxon>Actinomycetes</taxon>
        <taxon>Streptosporangiales</taxon>
        <taxon>Nocardiopsidaceae</taxon>
        <taxon>Nocardiopsis</taxon>
    </lineage>
</organism>
<feature type="compositionally biased region" description="Basic residues" evidence="1">
    <location>
        <begin position="251"/>
        <end position="264"/>
    </location>
</feature>
<dbReference type="EMBL" id="JADBDY010000001">
    <property type="protein sequence ID" value="MBE1455993.1"/>
    <property type="molecule type" value="Genomic_DNA"/>
</dbReference>
<accession>A0ABR9HAG5</accession>
<keyword evidence="3" id="KW-1185">Reference proteome</keyword>
<feature type="compositionally biased region" description="Basic and acidic residues" evidence="1">
    <location>
        <begin position="126"/>
        <end position="141"/>
    </location>
</feature>
<feature type="region of interest" description="Disordered" evidence="1">
    <location>
        <begin position="105"/>
        <end position="178"/>
    </location>
</feature>
<feature type="compositionally biased region" description="Pro residues" evidence="1">
    <location>
        <begin position="215"/>
        <end position="226"/>
    </location>
</feature>
<gene>
    <name evidence="2" type="ORF">H4W79_000207</name>
</gene>
<comment type="caution">
    <text evidence="2">The sequence shown here is derived from an EMBL/GenBank/DDBJ whole genome shotgun (WGS) entry which is preliminary data.</text>
</comment>